<dbReference type="Gene3D" id="3.30.420.40">
    <property type="match status" value="2"/>
</dbReference>
<evidence type="ECO:0000256" key="8">
    <source>
        <dbReference type="HAMAP-Rule" id="MF_01445"/>
    </source>
</evidence>
<comment type="catalytic activity">
    <reaction evidence="7 8">
        <text>L-threonylcarbamoyladenylate + adenosine(37) in tRNA = N(6)-L-threonylcarbamoyladenosine(37) in tRNA + AMP + H(+)</text>
        <dbReference type="Rhea" id="RHEA:37059"/>
        <dbReference type="Rhea" id="RHEA-COMP:10162"/>
        <dbReference type="Rhea" id="RHEA-COMP:10163"/>
        <dbReference type="ChEBI" id="CHEBI:15378"/>
        <dbReference type="ChEBI" id="CHEBI:73682"/>
        <dbReference type="ChEBI" id="CHEBI:74411"/>
        <dbReference type="ChEBI" id="CHEBI:74418"/>
        <dbReference type="ChEBI" id="CHEBI:456215"/>
        <dbReference type="EC" id="2.3.1.234"/>
    </reaction>
</comment>
<proteinExistence type="inferred from homology"/>
<dbReference type="GO" id="GO:0005506">
    <property type="term" value="F:iron ion binding"/>
    <property type="evidence" value="ECO:0007669"/>
    <property type="project" value="UniProtKB-UniRule"/>
</dbReference>
<comment type="similarity">
    <text evidence="8">Belongs to the KAE1 / TsaD family.</text>
</comment>
<dbReference type="GO" id="GO:0005737">
    <property type="term" value="C:cytoplasm"/>
    <property type="evidence" value="ECO:0007669"/>
    <property type="project" value="UniProtKB-SubCell"/>
</dbReference>
<dbReference type="SUPFAM" id="SSF53067">
    <property type="entry name" value="Actin-like ATPase domain"/>
    <property type="match status" value="2"/>
</dbReference>
<feature type="binding site" evidence="8">
    <location>
        <position position="166"/>
    </location>
    <ligand>
        <name>substrate</name>
    </ligand>
</feature>
<feature type="binding site" evidence="8">
    <location>
        <position position="179"/>
    </location>
    <ligand>
        <name>substrate</name>
    </ligand>
</feature>
<dbReference type="RefSeq" id="WP_100025417.1">
    <property type="nucleotide sequence ID" value="NZ_CP024699.1"/>
</dbReference>
<feature type="binding site" evidence="8">
    <location>
        <position position="115"/>
    </location>
    <ligand>
        <name>Fe cation</name>
        <dbReference type="ChEBI" id="CHEBI:24875"/>
    </ligand>
</feature>
<comment type="cofactor">
    <cofactor evidence="8">
        <name>Fe(2+)</name>
        <dbReference type="ChEBI" id="CHEBI:29033"/>
    </cofactor>
    <text evidence="8">Binds 1 Fe(2+) ion per subunit.</text>
</comment>
<evidence type="ECO:0000256" key="7">
    <source>
        <dbReference type="ARBA" id="ARBA00048117"/>
    </source>
</evidence>
<dbReference type="GO" id="GO:0061711">
    <property type="term" value="F:tRNA N(6)-L-threonylcarbamoyladenine synthase activity"/>
    <property type="evidence" value="ECO:0007669"/>
    <property type="project" value="UniProtKB-EC"/>
</dbReference>
<evidence type="ECO:0000256" key="4">
    <source>
        <dbReference type="ARBA" id="ARBA00022723"/>
    </source>
</evidence>
<evidence type="ECO:0000256" key="2">
    <source>
        <dbReference type="ARBA" id="ARBA00022679"/>
    </source>
</evidence>
<keyword evidence="5 8" id="KW-0408">Iron</keyword>
<dbReference type="Proteomes" id="UP000230056">
    <property type="component" value="Chromosome"/>
</dbReference>
<dbReference type="InterPro" id="IPR022450">
    <property type="entry name" value="TsaD"/>
</dbReference>
<feature type="domain" description="Gcp-like" evidence="9">
    <location>
        <begin position="23"/>
        <end position="305"/>
    </location>
</feature>
<dbReference type="PANTHER" id="PTHR11735">
    <property type="entry name" value="TRNA N6-ADENOSINE THREONYLCARBAMOYLTRANSFERASE"/>
    <property type="match status" value="1"/>
</dbReference>
<evidence type="ECO:0000313" key="11">
    <source>
        <dbReference type="Proteomes" id="UP000230056"/>
    </source>
</evidence>
<evidence type="ECO:0000256" key="5">
    <source>
        <dbReference type="ARBA" id="ARBA00023004"/>
    </source>
</evidence>
<comment type="subcellular location">
    <subcellularLocation>
        <location evidence="8">Cytoplasm</location>
    </subcellularLocation>
</comment>
<dbReference type="InterPro" id="IPR000905">
    <property type="entry name" value="Gcp-like_dom"/>
</dbReference>
<accession>A0A2D3NXN4</accession>
<comment type="function">
    <text evidence="8">Required for the formation of a threonylcarbamoyl group on adenosine at position 37 (t(6)A37) in tRNAs that read codons beginning with adenine. Is involved in the transfer of the threonylcarbamoyl moiety of threonylcarbamoyl-AMP (TC-AMP) to the N6 group of A37, together with TsaE and TsaB. TsaD likely plays a direct catalytic role in this reaction.</text>
</comment>
<keyword evidence="1 8" id="KW-0963">Cytoplasm</keyword>
<reference evidence="10 11" key="1">
    <citation type="submission" date="2017-11" db="EMBL/GenBank/DDBJ databases">
        <title>Genome sequencing of Fusobacterium periodonticum KCOM 1261.</title>
        <authorList>
            <person name="Kook J.-K."/>
            <person name="Park S.-N."/>
            <person name="Lim Y.K."/>
        </authorList>
    </citation>
    <scope>NUCLEOTIDE SEQUENCE [LARGE SCALE GENOMIC DNA]</scope>
    <source>
        <strain evidence="10 11">KCOM 1261</strain>
    </source>
</reference>
<dbReference type="InterPro" id="IPR017861">
    <property type="entry name" value="KAE1/TsaD"/>
</dbReference>
<feature type="binding site" evidence="8">
    <location>
        <position position="111"/>
    </location>
    <ligand>
        <name>Fe cation</name>
        <dbReference type="ChEBI" id="CHEBI:24875"/>
    </ligand>
</feature>
<keyword evidence="3 8" id="KW-0819">tRNA processing</keyword>
<dbReference type="InterPro" id="IPR043129">
    <property type="entry name" value="ATPase_NBD"/>
</dbReference>
<feature type="binding site" evidence="8">
    <location>
        <position position="271"/>
    </location>
    <ligand>
        <name>substrate</name>
    </ligand>
</feature>
<feature type="binding site" evidence="8">
    <location>
        <position position="299"/>
    </location>
    <ligand>
        <name>Fe cation</name>
        <dbReference type="ChEBI" id="CHEBI:24875"/>
    </ligand>
</feature>
<dbReference type="PRINTS" id="PR00789">
    <property type="entry name" value="OSIALOPTASE"/>
</dbReference>
<sequence length="341" mass="37130">MIILGIESSCDETSIAVVRDGKEILSNNISSQIEIHKEYGGVVPEIASRQHIKNIATVLEESLEQAKITLDDVDYIAVTYAPGLIGALLVGLSFAKGLSYAKNIPIIPVHHIKGHMYANFLEHEVELPCISLVVSGGHTNIIHIDENHNFTNIGETLDDAVGESCDKVARVLGLGYPGGPVIDKMYYKGDRNFLKITKPKVSRFDFSFSGIKTAIINFDNNMKMKNQEYKKEDLAASFLGTVVDILCDKTLDAAVEKNVKTIMLAGGVAANSLLRSQLTEKAAEKGIKVIYPSMKLCTDNAAMIAEAAYYKLKNAKNEEDCFAGLDLNGVASLMVSDEKAI</sequence>
<dbReference type="HAMAP" id="MF_01445">
    <property type="entry name" value="TsaD"/>
    <property type="match status" value="1"/>
</dbReference>
<dbReference type="PANTHER" id="PTHR11735:SF6">
    <property type="entry name" value="TRNA N6-ADENOSINE THREONYLCARBAMOYLTRANSFERASE, MITOCHONDRIAL"/>
    <property type="match status" value="1"/>
</dbReference>
<dbReference type="NCBIfam" id="TIGR03723">
    <property type="entry name" value="T6A_TsaD_YgjD"/>
    <property type="match status" value="1"/>
</dbReference>
<evidence type="ECO:0000256" key="3">
    <source>
        <dbReference type="ARBA" id="ARBA00022694"/>
    </source>
</evidence>
<dbReference type="GO" id="GO:0002949">
    <property type="term" value="P:tRNA threonylcarbamoyladenosine modification"/>
    <property type="evidence" value="ECO:0007669"/>
    <property type="project" value="UniProtKB-UniRule"/>
</dbReference>
<evidence type="ECO:0000259" key="9">
    <source>
        <dbReference type="Pfam" id="PF00814"/>
    </source>
</evidence>
<dbReference type="EMBL" id="CP024699">
    <property type="protein sequence ID" value="ATV60163.1"/>
    <property type="molecule type" value="Genomic_DNA"/>
</dbReference>
<keyword evidence="6 8" id="KW-0012">Acyltransferase</keyword>
<dbReference type="FunFam" id="3.30.420.40:FF:000040">
    <property type="entry name" value="tRNA N6-adenosine threonylcarbamoyltransferase"/>
    <property type="match status" value="1"/>
</dbReference>
<name>A0A2D3NXN4_9FUSO</name>
<gene>
    <name evidence="8 10" type="primary">tsaD</name>
    <name evidence="10" type="ORF">CTM72_10865</name>
</gene>
<keyword evidence="2 8" id="KW-0808">Transferase</keyword>
<feature type="binding site" evidence="8">
    <location>
        <position position="183"/>
    </location>
    <ligand>
        <name>substrate</name>
    </ligand>
</feature>
<dbReference type="EC" id="2.3.1.234" evidence="8"/>
<organism evidence="10 11">
    <name type="scientific">Fusobacterium pseudoperiodonticum</name>
    <dbReference type="NCBI Taxonomy" id="2663009"/>
    <lineage>
        <taxon>Bacteria</taxon>
        <taxon>Fusobacteriati</taxon>
        <taxon>Fusobacteriota</taxon>
        <taxon>Fusobacteriia</taxon>
        <taxon>Fusobacteriales</taxon>
        <taxon>Fusobacteriaceae</taxon>
        <taxon>Fusobacterium</taxon>
    </lineage>
</organism>
<dbReference type="CDD" id="cd24133">
    <property type="entry name" value="ASKHA_NBD_TsaD_bac"/>
    <property type="match status" value="1"/>
</dbReference>
<dbReference type="NCBIfam" id="TIGR00329">
    <property type="entry name" value="gcp_kae1"/>
    <property type="match status" value="1"/>
</dbReference>
<feature type="binding site" evidence="8">
    <location>
        <begin position="133"/>
        <end position="137"/>
    </location>
    <ligand>
        <name>substrate</name>
    </ligand>
</feature>
<keyword evidence="4 8" id="KW-0479">Metal-binding</keyword>
<dbReference type="Pfam" id="PF00814">
    <property type="entry name" value="TsaD"/>
    <property type="match status" value="1"/>
</dbReference>
<evidence type="ECO:0000313" key="10">
    <source>
        <dbReference type="EMBL" id="ATV60163.1"/>
    </source>
</evidence>
<protein>
    <recommendedName>
        <fullName evidence="8">tRNA N6-adenosine threonylcarbamoyltransferase</fullName>
        <ecNumber evidence="8">2.3.1.234</ecNumber>
    </recommendedName>
    <alternativeName>
        <fullName evidence="8">N6-L-threonylcarbamoyladenine synthase</fullName>
        <shortName evidence="8">t(6)A synthase</shortName>
    </alternativeName>
    <alternativeName>
        <fullName evidence="8">t(6)A37 threonylcarbamoyladenosine biosynthesis protein TsaD</fullName>
    </alternativeName>
    <alternativeName>
        <fullName evidence="8">tRNA threonylcarbamoyladenosine biosynthesis protein TsaD</fullName>
    </alternativeName>
</protein>
<evidence type="ECO:0000256" key="1">
    <source>
        <dbReference type="ARBA" id="ARBA00022490"/>
    </source>
</evidence>
<dbReference type="AlphaFoldDB" id="A0A2D3NXN4"/>
<evidence type="ECO:0000256" key="6">
    <source>
        <dbReference type="ARBA" id="ARBA00023315"/>
    </source>
</evidence>